<comment type="caution">
    <text evidence="1">The sequence shown here is derived from an EMBL/GenBank/DDBJ whole genome shotgun (WGS) entry which is preliminary data.</text>
</comment>
<protein>
    <submittedName>
        <fullName evidence="1">Uncharacterized protein</fullName>
    </submittedName>
</protein>
<gene>
    <name evidence="1" type="ORF">Vadar_025942</name>
</gene>
<dbReference type="Proteomes" id="UP000828048">
    <property type="component" value="Chromosome 1"/>
</dbReference>
<accession>A0ACB7XTX0</accession>
<reference evidence="1 2" key="1">
    <citation type="journal article" date="2021" name="Hortic Res">
        <title>High-quality reference genome and annotation aids understanding of berry development for evergreen blueberry (Vaccinium darrowii).</title>
        <authorList>
            <person name="Yu J."/>
            <person name="Hulse-Kemp A.M."/>
            <person name="Babiker E."/>
            <person name="Staton M."/>
        </authorList>
    </citation>
    <scope>NUCLEOTIDE SEQUENCE [LARGE SCALE GENOMIC DNA]</scope>
    <source>
        <strain evidence="2">cv. NJ 8807/NJ 8810</strain>
        <tissue evidence="1">Young leaf</tissue>
    </source>
</reference>
<name>A0ACB7XTX0_9ERIC</name>
<evidence type="ECO:0000313" key="2">
    <source>
        <dbReference type="Proteomes" id="UP000828048"/>
    </source>
</evidence>
<dbReference type="EMBL" id="CM037151">
    <property type="protein sequence ID" value="KAH7844242.1"/>
    <property type="molecule type" value="Genomic_DNA"/>
</dbReference>
<keyword evidence="2" id="KW-1185">Reference proteome</keyword>
<sequence length="841" mass="96096">MGTLTGFASTSFMGTLTGFTLTSFMGTLTSFTLISFMETFTGFAQTSFMGTFTEVSLKPALWKPSRVSLKQVLWEPSPRFRSNQLYGNLHGFRSNKFYGNLHRGFAQTSFMETFTGFARTSFMGTFTEVSLKPVLWKPSRVSLEQVLWEPSPRFRSNQLYGNRNGFRSNQLYGNLHRGQEARGKKVEGLPKGVVPGARQEGVRSKVVPKDAIEESHEQSSYLVEFDPFHFAVRVSRRFIHISIQYIELDDEIRRYEEEFCWRDEEIEKHDDEIHRLEWEKFLLRPSSFIEDWYSNALSQYNDTIQGLEDEVDRLEDESLQWRDGFSHLHEAKHNGYSCIMYPGLPEQSEFQNGEVSYLPTQAFEEQVEGQILSNQSYEGLSHEFSQHAALERFAESLKESQNKSHISPLKGFGSLAPLAKWYRKLPEVVKDVVHEAGFEHFMKILPSFRANIYILYACAERWWDTTNTFQFPFGEMTMTPKDFAMITGLGFGGRTLLFRRHMGKDTKRMAALLGPAFMSIHKGDGNIRCTTLQQAYEDNQDWSDENIAYCTEPFSFVCSRGVAPCASAASTGHGRCDFSATFLAFRPDRPHPQPHKFPKGICYKEGTTGRRARFETMLSVRNTLLDLTWDVDEWNPWPTCYELYLGERVNRQFFGHIAPMIPTPPPAEMRNPKGLVNERAIARAMRGFDARQFVHPGDYDEFVGQFLMHPFSSRVPAPKENFIFAHSSMALPVSGQDDAFDIPQDIELVDLDGVLWTHTPQLLRHPEIWLPPGTGLVPRAMAQRCVDVVNAMRAYMCKFAHLMVDGYACGAVDTVIRLTRNHDHTNSRAGGSRGGGFLMTR</sequence>
<proteinExistence type="predicted"/>
<organism evidence="1 2">
    <name type="scientific">Vaccinium darrowii</name>
    <dbReference type="NCBI Taxonomy" id="229202"/>
    <lineage>
        <taxon>Eukaryota</taxon>
        <taxon>Viridiplantae</taxon>
        <taxon>Streptophyta</taxon>
        <taxon>Embryophyta</taxon>
        <taxon>Tracheophyta</taxon>
        <taxon>Spermatophyta</taxon>
        <taxon>Magnoliopsida</taxon>
        <taxon>eudicotyledons</taxon>
        <taxon>Gunneridae</taxon>
        <taxon>Pentapetalae</taxon>
        <taxon>asterids</taxon>
        <taxon>Ericales</taxon>
        <taxon>Ericaceae</taxon>
        <taxon>Vaccinioideae</taxon>
        <taxon>Vaccinieae</taxon>
        <taxon>Vaccinium</taxon>
    </lineage>
</organism>
<evidence type="ECO:0000313" key="1">
    <source>
        <dbReference type="EMBL" id="KAH7844242.1"/>
    </source>
</evidence>